<protein>
    <submittedName>
        <fullName evidence="2">Uncharacterized protein</fullName>
    </submittedName>
</protein>
<feature type="chain" id="PRO_5040154886" evidence="1">
    <location>
        <begin position="20"/>
        <end position="74"/>
    </location>
</feature>
<gene>
    <name evidence="2" type="ORF">BJ875DRAFT_1510</name>
</gene>
<feature type="signal peptide" evidence="1">
    <location>
        <begin position="1"/>
        <end position="19"/>
    </location>
</feature>
<evidence type="ECO:0000313" key="2">
    <source>
        <dbReference type="EMBL" id="KAG9239735.1"/>
    </source>
</evidence>
<name>A0A9P7YV19_9HELO</name>
<sequence length="74" mass="8441">MYNTGGYLFFILHASWVLSKVRDGMVHLDGFLVCSEGEELGILIRQWIEWGGGRGQRRGRANMIGWTCYSSMLL</sequence>
<proteinExistence type="predicted"/>
<accession>A0A9P7YV19</accession>
<dbReference type="EMBL" id="MU251356">
    <property type="protein sequence ID" value="KAG9239735.1"/>
    <property type="molecule type" value="Genomic_DNA"/>
</dbReference>
<evidence type="ECO:0000256" key="1">
    <source>
        <dbReference type="SAM" id="SignalP"/>
    </source>
</evidence>
<reference evidence="2" key="1">
    <citation type="journal article" date="2021" name="IMA Fungus">
        <title>Genomic characterization of three marine fungi, including Emericellopsis atlantica sp. nov. with signatures of a generalist lifestyle and marine biomass degradation.</title>
        <authorList>
            <person name="Hagestad O.C."/>
            <person name="Hou L."/>
            <person name="Andersen J.H."/>
            <person name="Hansen E.H."/>
            <person name="Altermark B."/>
            <person name="Li C."/>
            <person name="Kuhnert E."/>
            <person name="Cox R.J."/>
            <person name="Crous P.W."/>
            <person name="Spatafora J.W."/>
            <person name="Lail K."/>
            <person name="Amirebrahimi M."/>
            <person name="Lipzen A."/>
            <person name="Pangilinan J."/>
            <person name="Andreopoulos W."/>
            <person name="Hayes R.D."/>
            <person name="Ng V."/>
            <person name="Grigoriev I.V."/>
            <person name="Jackson S.A."/>
            <person name="Sutton T.D.S."/>
            <person name="Dobson A.D.W."/>
            <person name="Rama T."/>
        </authorList>
    </citation>
    <scope>NUCLEOTIDE SEQUENCE</scope>
    <source>
        <strain evidence="2">TRa018bII</strain>
    </source>
</reference>
<evidence type="ECO:0000313" key="3">
    <source>
        <dbReference type="Proteomes" id="UP000824998"/>
    </source>
</evidence>
<comment type="caution">
    <text evidence="2">The sequence shown here is derived from an EMBL/GenBank/DDBJ whole genome shotgun (WGS) entry which is preliminary data.</text>
</comment>
<dbReference type="Proteomes" id="UP000824998">
    <property type="component" value="Unassembled WGS sequence"/>
</dbReference>
<dbReference type="AlphaFoldDB" id="A0A9P7YV19"/>
<keyword evidence="3" id="KW-1185">Reference proteome</keyword>
<organism evidence="2 3">
    <name type="scientific">Amylocarpus encephaloides</name>
    <dbReference type="NCBI Taxonomy" id="45428"/>
    <lineage>
        <taxon>Eukaryota</taxon>
        <taxon>Fungi</taxon>
        <taxon>Dikarya</taxon>
        <taxon>Ascomycota</taxon>
        <taxon>Pezizomycotina</taxon>
        <taxon>Leotiomycetes</taxon>
        <taxon>Helotiales</taxon>
        <taxon>Helotiales incertae sedis</taxon>
        <taxon>Amylocarpus</taxon>
    </lineage>
</organism>
<keyword evidence="1" id="KW-0732">Signal</keyword>